<protein>
    <recommendedName>
        <fullName evidence="3">Tetratricopeptide repeat protein</fullName>
    </recommendedName>
</protein>
<reference evidence="1 2" key="1">
    <citation type="submission" date="2018-05" db="EMBL/GenBank/DDBJ databases">
        <title>Micromonospora from Atacama Desert.</title>
        <authorList>
            <person name="Carro L."/>
            <person name="Goodfellow M."/>
            <person name="Klenk H.-P."/>
        </authorList>
    </citation>
    <scope>NUCLEOTIDE SEQUENCE [LARGE SCALE GENOMIC DNA]</scope>
    <source>
        <strain evidence="1 2">LB39</strain>
    </source>
</reference>
<dbReference type="InterPro" id="IPR011990">
    <property type="entry name" value="TPR-like_helical_dom_sf"/>
</dbReference>
<dbReference type="EMBL" id="QGSZ01000156">
    <property type="protein sequence ID" value="RQX05469.1"/>
    <property type="molecule type" value="Genomic_DNA"/>
</dbReference>
<keyword evidence="2" id="KW-1185">Reference proteome</keyword>
<dbReference type="SUPFAM" id="SSF48452">
    <property type="entry name" value="TPR-like"/>
    <property type="match status" value="1"/>
</dbReference>
<dbReference type="Gene3D" id="1.25.40.10">
    <property type="entry name" value="Tetratricopeptide repeat domain"/>
    <property type="match status" value="1"/>
</dbReference>
<evidence type="ECO:0000313" key="1">
    <source>
        <dbReference type="EMBL" id="RQX05469.1"/>
    </source>
</evidence>
<evidence type="ECO:0000313" key="2">
    <source>
        <dbReference type="Proteomes" id="UP000282312"/>
    </source>
</evidence>
<dbReference type="RefSeq" id="WP_124771791.1">
    <property type="nucleotide sequence ID" value="NZ_QGSZ01000156.1"/>
</dbReference>
<accession>A0A3N9WXJ9</accession>
<gene>
    <name evidence="1" type="ORF">DLJ59_07615</name>
</gene>
<dbReference type="Proteomes" id="UP000282312">
    <property type="component" value="Unassembled WGS sequence"/>
</dbReference>
<organism evidence="1 2">
    <name type="scientific">Micromonospora inaquosa</name>
    <dbReference type="NCBI Taxonomy" id="2203716"/>
    <lineage>
        <taxon>Bacteria</taxon>
        <taxon>Bacillati</taxon>
        <taxon>Actinomycetota</taxon>
        <taxon>Actinomycetes</taxon>
        <taxon>Micromonosporales</taxon>
        <taxon>Micromonosporaceae</taxon>
        <taxon>Micromonospora</taxon>
    </lineage>
</organism>
<name>A0A3N9WXJ9_9ACTN</name>
<comment type="caution">
    <text evidence="1">The sequence shown here is derived from an EMBL/GenBank/DDBJ whole genome shotgun (WGS) entry which is preliminary data.</text>
</comment>
<dbReference type="AlphaFoldDB" id="A0A3N9WXJ9"/>
<evidence type="ECO:0008006" key="3">
    <source>
        <dbReference type="Google" id="ProtNLM"/>
    </source>
</evidence>
<dbReference type="OrthoDB" id="10011797at2"/>
<proteinExistence type="predicted"/>
<sequence length="223" mass="24438">MHLTMPRAPQPARALHQMPARRAIDHAAARQTLGHLHDAYQWAVYAHTLADRTNHPAERLDAAAMLAPLAALTGHADQAVTTYRHLVDLATAELGHSHERTLYARAGMAEAHHRVGRCEKAIRDLADVYTTATQRHGPEAPVSLKALTQLACLYRDCGWRDLAHRCISVATTTAARYLPRGDPHRTRIADIDATPASENHRAVCTQARPSWPALSGVSTARST</sequence>